<feature type="signal peptide" evidence="1">
    <location>
        <begin position="1"/>
        <end position="17"/>
    </location>
</feature>
<dbReference type="EMBL" id="OX365918">
    <property type="protein sequence ID" value="CAI4061808.1"/>
    <property type="molecule type" value="Genomic_DNA"/>
</dbReference>
<evidence type="ECO:0000313" key="2">
    <source>
        <dbReference type="EMBL" id="CAI4061808.1"/>
    </source>
</evidence>
<dbReference type="Proteomes" id="UP001162090">
    <property type="component" value="Chromosome 7"/>
</dbReference>
<evidence type="ECO:0000256" key="1">
    <source>
        <dbReference type="SAM" id="SignalP"/>
    </source>
</evidence>
<dbReference type="AlphaFoldDB" id="A0AA35JIM5"/>
<reference evidence="2" key="1">
    <citation type="submission" date="2022-10" db="EMBL/GenBank/DDBJ databases">
        <authorList>
            <person name="Byrne P K."/>
        </authorList>
    </citation>
    <scope>NUCLEOTIDE SEQUENCE</scope>
    <source>
        <strain evidence="2">CBS7001</strain>
    </source>
</reference>
<sequence>MLTFGFSLLIIFAQAESLNNNGAYIHIDASELSNLTRFPEAPVYFANFAKLQNISHRNGAYKYLMDSSQVTMDHIVTELETYRHHNPNATVSSFIQNTEANGSYRARPARAQSVQWPKP</sequence>
<evidence type="ECO:0000313" key="3">
    <source>
        <dbReference type="Proteomes" id="UP001162090"/>
    </source>
</evidence>
<protein>
    <submittedName>
        <fullName evidence="2">Uncharacterized protein</fullName>
    </submittedName>
</protein>
<name>A0AA35JIM5_SACUV</name>
<accession>A0AA35JIM5</accession>
<feature type="chain" id="PRO_5041461610" evidence="1">
    <location>
        <begin position="18"/>
        <end position="119"/>
    </location>
</feature>
<keyword evidence="1" id="KW-0732">Signal</keyword>
<proteinExistence type="predicted"/>
<gene>
    <name evidence="2" type="primary">SUVC07G0320</name>
    <name evidence="2" type="ORF">SUVC_07G0320</name>
</gene>
<organism evidence="2 3">
    <name type="scientific">Saccharomyces uvarum</name>
    <name type="common">Yeast</name>
    <name type="synonym">Saccharomyces bayanus var. uvarum</name>
    <dbReference type="NCBI Taxonomy" id="230603"/>
    <lineage>
        <taxon>Eukaryota</taxon>
        <taxon>Fungi</taxon>
        <taxon>Dikarya</taxon>
        <taxon>Ascomycota</taxon>
        <taxon>Saccharomycotina</taxon>
        <taxon>Saccharomycetes</taxon>
        <taxon>Saccharomycetales</taxon>
        <taxon>Saccharomycetaceae</taxon>
        <taxon>Saccharomyces</taxon>
    </lineage>
</organism>